<accession>A0A857MEV9</accession>
<dbReference type="PROSITE" id="PS51257">
    <property type="entry name" value="PROKAR_LIPOPROTEIN"/>
    <property type="match status" value="1"/>
</dbReference>
<sequence>MRYRLRTAAAIAVFLCVIPLAAGCDGSETNSATTISTTTENGLSKGTLDPDNPAPPVTRSPGADTDETSSVTETSSGSGASTSTNTSGTGESTTIATLPNPCKLLPNAKISELTGMTVETGGTSGDGYCVWELRRGPATGATMNVSVGKADSDGLASNRTIPGATDIDGVGDEAVQLGTTLWVRNGGVAIDVLFTGGDYDEAKALDIRKRTAQAVIDVLK</sequence>
<feature type="compositionally biased region" description="Low complexity" evidence="1">
    <location>
        <begin position="68"/>
        <end position="94"/>
    </location>
</feature>
<proteinExistence type="predicted"/>
<evidence type="ECO:0000256" key="2">
    <source>
        <dbReference type="SAM" id="SignalP"/>
    </source>
</evidence>
<gene>
    <name evidence="3" type="ORF">GII30_19345</name>
</gene>
<feature type="signal peptide" evidence="2">
    <location>
        <begin position="1"/>
        <end position="22"/>
    </location>
</feature>
<keyword evidence="2" id="KW-0732">Signal</keyword>
<feature type="chain" id="PRO_5038845382" evidence="2">
    <location>
        <begin position="23"/>
        <end position="220"/>
    </location>
</feature>
<dbReference type="EMBL" id="CP045810">
    <property type="protein sequence ID" value="QHN41034.1"/>
    <property type="molecule type" value="Genomic_DNA"/>
</dbReference>
<feature type="region of interest" description="Disordered" evidence="1">
    <location>
        <begin position="33"/>
        <end position="101"/>
    </location>
</feature>
<evidence type="ECO:0000313" key="3">
    <source>
        <dbReference type="EMBL" id="QHN41034.1"/>
    </source>
</evidence>
<evidence type="ECO:0000256" key="1">
    <source>
        <dbReference type="SAM" id="MobiDB-lite"/>
    </source>
</evidence>
<protein>
    <submittedName>
        <fullName evidence="3">Uncharacterized protein</fullName>
    </submittedName>
</protein>
<reference evidence="3" key="1">
    <citation type="journal article" date="2021" name="Nat. Microbiol.">
        <title>Cocultivation of an ultrasmall environmental parasitic bacterium with lytic ability against bacteria associated with wastewater foams.</title>
        <authorList>
            <person name="Batinovic S."/>
            <person name="Rose J.J.A."/>
            <person name="Ratcliffe J."/>
            <person name="Seviour R.J."/>
            <person name="Petrovski S."/>
        </authorList>
    </citation>
    <scope>NUCLEOTIDE SEQUENCE</scope>
    <source>
        <strain evidence="3">CON44</strain>
    </source>
</reference>
<organism evidence="3">
    <name type="scientific">Gordonia amarae</name>
    <dbReference type="NCBI Taxonomy" id="36821"/>
    <lineage>
        <taxon>Bacteria</taxon>
        <taxon>Bacillati</taxon>
        <taxon>Actinomycetota</taxon>
        <taxon>Actinomycetes</taxon>
        <taxon>Mycobacteriales</taxon>
        <taxon>Gordoniaceae</taxon>
        <taxon>Gordonia</taxon>
    </lineage>
</organism>
<name>A0A857MEV9_9ACTN</name>
<dbReference type="AlphaFoldDB" id="A0A857MEV9"/>
<dbReference type="RefSeq" id="WP_005182822.1">
    <property type="nucleotide sequence ID" value="NZ_CP045804.1"/>
</dbReference>